<comment type="caution">
    <text evidence="3">The sequence shown here is derived from an EMBL/GenBank/DDBJ whole genome shotgun (WGS) entry which is preliminary data.</text>
</comment>
<gene>
    <name evidence="3" type="ORF">IDJ76_19735</name>
</gene>
<dbReference type="CDD" id="cd03814">
    <property type="entry name" value="GT4-like"/>
    <property type="match status" value="1"/>
</dbReference>
<dbReference type="InterPro" id="IPR028098">
    <property type="entry name" value="Glyco_trans_4-like_N"/>
</dbReference>
<feature type="domain" description="Glycosyltransferase subfamily 4-like N-terminal" evidence="2">
    <location>
        <begin position="18"/>
        <end position="190"/>
    </location>
</feature>
<dbReference type="Proteomes" id="UP000619078">
    <property type="component" value="Unassembled WGS sequence"/>
</dbReference>
<dbReference type="PANTHER" id="PTHR45947:SF3">
    <property type="entry name" value="SULFOQUINOVOSYL TRANSFERASE SQD2"/>
    <property type="match status" value="1"/>
</dbReference>
<evidence type="ECO:0000259" key="2">
    <source>
        <dbReference type="Pfam" id="PF13439"/>
    </source>
</evidence>
<dbReference type="InterPro" id="IPR050194">
    <property type="entry name" value="Glycosyltransferase_grp1"/>
</dbReference>
<evidence type="ECO:0000313" key="3">
    <source>
        <dbReference type="EMBL" id="MBD1395344.1"/>
    </source>
</evidence>
<keyword evidence="4" id="KW-1185">Reference proteome</keyword>
<accession>A0A926P106</accession>
<dbReference type="Pfam" id="PF13439">
    <property type="entry name" value="Glyco_transf_4"/>
    <property type="match status" value="1"/>
</dbReference>
<dbReference type="PANTHER" id="PTHR45947">
    <property type="entry name" value="SULFOQUINOVOSYL TRANSFERASE SQD2"/>
    <property type="match status" value="1"/>
</dbReference>
<sequence>MKKIRVAFFAEILIEDLDGAVRTMFHLINRINKTRFDYLFVYGVGPAQIGDFESVKIPSIALPVNATYSLALPVLAQSRLKRKLREFTPDVVHIATPSLLGNFGLNYATQNRLPVITIYHTHFISYLDYYLKYTPFLIDSIRNRMAESHKAFYNRCDKIYVPSVSIRNELVAIGINGTKARIWKRGIDTALFNPSKRNDSLMQRLTGNNNPSVLFASRLVWEKNLETLFGIYDGLQNGDAPVNLIIAGDGTARQDCELRMPNAFFLGSTDQDYLATLYASADVFIFPSVSEAYGNVVAEAMASGLPCVIADGGGSKDFVEHGVNGFKCQPYNAADYVEKINLLLQDSTLRSRFASRGLIGSRLLNWDNLALEYFNDVIALADNSLSINVQSA</sequence>
<dbReference type="RefSeq" id="WP_191165889.1">
    <property type="nucleotide sequence ID" value="NZ_JACWMX010000011.1"/>
</dbReference>
<dbReference type="Gene3D" id="3.40.50.2000">
    <property type="entry name" value="Glycogen Phosphorylase B"/>
    <property type="match status" value="2"/>
</dbReference>
<name>A0A926P106_9SPHI</name>
<proteinExistence type="predicted"/>
<evidence type="ECO:0000259" key="1">
    <source>
        <dbReference type="Pfam" id="PF00534"/>
    </source>
</evidence>
<dbReference type="GO" id="GO:0016757">
    <property type="term" value="F:glycosyltransferase activity"/>
    <property type="evidence" value="ECO:0007669"/>
    <property type="project" value="InterPro"/>
</dbReference>
<dbReference type="InterPro" id="IPR001296">
    <property type="entry name" value="Glyco_trans_1"/>
</dbReference>
<dbReference type="SUPFAM" id="SSF53756">
    <property type="entry name" value="UDP-Glycosyltransferase/glycogen phosphorylase"/>
    <property type="match status" value="1"/>
</dbReference>
<dbReference type="Pfam" id="PF00534">
    <property type="entry name" value="Glycos_transf_1"/>
    <property type="match status" value="1"/>
</dbReference>
<evidence type="ECO:0000313" key="4">
    <source>
        <dbReference type="Proteomes" id="UP000619078"/>
    </source>
</evidence>
<dbReference type="EMBL" id="JACWMX010000011">
    <property type="protein sequence ID" value="MBD1395344.1"/>
    <property type="molecule type" value="Genomic_DNA"/>
</dbReference>
<organism evidence="3 4">
    <name type="scientific">Mucilaginibacter glaciei</name>
    <dbReference type="NCBI Taxonomy" id="2772109"/>
    <lineage>
        <taxon>Bacteria</taxon>
        <taxon>Pseudomonadati</taxon>
        <taxon>Bacteroidota</taxon>
        <taxon>Sphingobacteriia</taxon>
        <taxon>Sphingobacteriales</taxon>
        <taxon>Sphingobacteriaceae</taxon>
        <taxon>Mucilaginibacter</taxon>
    </lineage>
</organism>
<dbReference type="AlphaFoldDB" id="A0A926P106"/>
<feature type="domain" description="Glycosyl transferase family 1" evidence="1">
    <location>
        <begin position="208"/>
        <end position="356"/>
    </location>
</feature>
<protein>
    <submittedName>
        <fullName evidence="3">Glycosyltransferase family 1 protein</fullName>
    </submittedName>
</protein>
<reference evidence="3" key="1">
    <citation type="submission" date="2020-09" db="EMBL/GenBank/DDBJ databases">
        <title>Novel species of Mucilaginibacter isolated from a glacier on the Tibetan Plateau.</title>
        <authorList>
            <person name="Liu Q."/>
            <person name="Xin Y.-H."/>
        </authorList>
    </citation>
    <scope>NUCLEOTIDE SEQUENCE</scope>
    <source>
        <strain evidence="3">ZB1P21</strain>
    </source>
</reference>